<reference evidence="2" key="1">
    <citation type="journal article" date="2020" name="Nat. Commun.">
        <title>Large-scale genome sequencing of mycorrhizal fungi provides insights into the early evolution of symbiotic traits.</title>
        <authorList>
            <person name="Miyauchi S."/>
            <person name="Kiss E."/>
            <person name="Kuo A."/>
            <person name="Drula E."/>
            <person name="Kohler A."/>
            <person name="Sanchez-Garcia M."/>
            <person name="Morin E."/>
            <person name="Andreopoulos B."/>
            <person name="Barry K.W."/>
            <person name="Bonito G."/>
            <person name="Buee M."/>
            <person name="Carver A."/>
            <person name="Chen C."/>
            <person name="Cichocki N."/>
            <person name="Clum A."/>
            <person name="Culley D."/>
            <person name="Crous P.W."/>
            <person name="Fauchery L."/>
            <person name="Girlanda M."/>
            <person name="Hayes R.D."/>
            <person name="Keri Z."/>
            <person name="LaButti K."/>
            <person name="Lipzen A."/>
            <person name="Lombard V."/>
            <person name="Magnuson J."/>
            <person name="Maillard F."/>
            <person name="Murat C."/>
            <person name="Nolan M."/>
            <person name="Ohm R.A."/>
            <person name="Pangilinan J."/>
            <person name="Pereira M.F."/>
            <person name="Perotto S."/>
            <person name="Peter M."/>
            <person name="Pfister S."/>
            <person name="Riley R."/>
            <person name="Sitrit Y."/>
            <person name="Stielow J.B."/>
            <person name="Szollosi G."/>
            <person name="Zifcakova L."/>
            <person name="Stursova M."/>
            <person name="Spatafora J.W."/>
            <person name="Tedersoo L."/>
            <person name="Vaario L.M."/>
            <person name="Yamada A."/>
            <person name="Yan M."/>
            <person name="Wang P."/>
            <person name="Xu J."/>
            <person name="Bruns T."/>
            <person name="Baldrian P."/>
            <person name="Vilgalys R."/>
            <person name="Dunand C."/>
            <person name="Henrissat B."/>
            <person name="Grigoriev I.V."/>
            <person name="Hibbett D."/>
            <person name="Nagy L.G."/>
            <person name="Martin F.M."/>
        </authorList>
    </citation>
    <scope>NUCLEOTIDE SEQUENCE</scope>
    <source>
        <strain evidence="2">UP504</strain>
    </source>
</reference>
<dbReference type="EMBL" id="MU129123">
    <property type="protein sequence ID" value="KAF9506115.1"/>
    <property type="molecule type" value="Genomic_DNA"/>
</dbReference>
<accession>A0A9P6AIU4</accession>
<evidence type="ECO:0000256" key="1">
    <source>
        <dbReference type="SAM" id="MobiDB-lite"/>
    </source>
</evidence>
<comment type="caution">
    <text evidence="2">The sequence shown here is derived from an EMBL/GenBank/DDBJ whole genome shotgun (WGS) entry which is preliminary data.</text>
</comment>
<dbReference type="AlphaFoldDB" id="A0A9P6AIU4"/>
<evidence type="ECO:0000313" key="3">
    <source>
        <dbReference type="Proteomes" id="UP000886523"/>
    </source>
</evidence>
<keyword evidence="3" id="KW-1185">Reference proteome</keyword>
<protein>
    <submittedName>
        <fullName evidence="2">Uncharacterized protein</fullName>
    </submittedName>
</protein>
<evidence type="ECO:0000313" key="2">
    <source>
        <dbReference type="EMBL" id="KAF9506115.1"/>
    </source>
</evidence>
<gene>
    <name evidence="2" type="ORF">BS47DRAFT_461580</name>
</gene>
<sequence length="159" mass="17416">MSGSKVPYSDRDKARAPGGLLPSVEIRPGPLPRRDQYAPPDIQYSLAPAQQTAGTEPQIPPVNSTPFAKGVSSHSDESSRGVAELRPLIDEDLKYRKEIPVDQFVEHMLCYSLGGSIDDPALKQLCAAKDTKDLLEEFCSQTGAETTRYQPFANLANHF</sequence>
<organism evidence="2 3">
    <name type="scientific">Hydnum rufescens UP504</name>
    <dbReference type="NCBI Taxonomy" id="1448309"/>
    <lineage>
        <taxon>Eukaryota</taxon>
        <taxon>Fungi</taxon>
        <taxon>Dikarya</taxon>
        <taxon>Basidiomycota</taxon>
        <taxon>Agaricomycotina</taxon>
        <taxon>Agaricomycetes</taxon>
        <taxon>Cantharellales</taxon>
        <taxon>Hydnaceae</taxon>
        <taxon>Hydnum</taxon>
    </lineage>
</organism>
<name>A0A9P6AIU4_9AGAM</name>
<feature type="compositionally biased region" description="Polar residues" evidence="1">
    <location>
        <begin position="48"/>
        <end position="66"/>
    </location>
</feature>
<dbReference type="Proteomes" id="UP000886523">
    <property type="component" value="Unassembled WGS sequence"/>
</dbReference>
<feature type="region of interest" description="Disordered" evidence="1">
    <location>
        <begin position="1"/>
        <end position="83"/>
    </location>
</feature>
<proteinExistence type="predicted"/>